<evidence type="ECO:0000313" key="2">
    <source>
        <dbReference type="EMBL" id="QGZ27165.1"/>
    </source>
</evidence>
<dbReference type="InterPro" id="IPR050229">
    <property type="entry name" value="GlpE_sulfurtransferase"/>
</dbReference>
<dbReference type="PANTHER" id="PTHR43031:SF17">
    <property type="entry name" value="SULFURTRANSFERASE YTWF-RELATED"/>
    <property type="match status" value="1"/>
</dbReference>
<dbReference type="RefSeq" id="WP_157628980.1">
    <property type="nucleotide sequence ID" value="NZ_CP046624.1"/>
</dbReference>
<evidence type="ECO:0000313" key="3">
    <source>
        <dbReference type="Proteomes" id="UP000433223"/>
    </source>
</evidence>
<accession>A0AAE6UYL4</accession>
<gene>
    <name evidence="2" type="ORF">GP482_02960</name>
</gene>
<dbReference type="CDD" id="cd00158">
    <property type="entry name" value="RHOD"/>
    <property type="match status" value="1"/>
</dbReference>
<dbReference type="InterPro" id="IPR036873">
    <property type="entry name" value="Rhodanese-like_dom_sf"/>
</dbReference>
<dbReference type="InterPro" id="IPR001763">
    <property type="entry name" value="Rhodanese-like_dom"/>
</dbReference>
<name>A0AAE6UYL4_9STRE</name>
<dbReference type="PROSITE" id="PS50206">
    <property type="entry name" value="RHODANESE_3"/>
    <property type="match status" value="1"/>
</dbReference>
<dbReference type="SUPFAM" id="SSF52821">
    <property type="entry name" value="Rhodanese/Cell cycle control phosphatase"/>
    <property type="match status" value="1"/>
</dbReference>
<dbReference type="Proteomes" id="UP000433223">
    <property type="component" value="Chromosome"/>
</dbReference>
<reference evidence="2 3" key="1">
    <citation type="submission" date="2019-12" db="EMBL/GenBank/DDBJ databases">
        <title>Complete genome sequence of Streptococcus lutetiensis CNU 77-61 isolated from Capra aegagrus hircus.</title>
        <authorList>
            <person name="Park S.Y."/>
            <person name="Kim J.H."/>
            <person name="Seo S.W."/>
        </authorList>
    </citation>
    <scope>NUCLEOTIDE SEQUENCE [LARGE SCALE GENOMIC DNA]</scope>
    <source>
        <strain evidence="2 3">CNU_77-61</strain>
    </source>
</reference>
<dbReference type="SMART" id="SM00450">
    <property type="entry name" value="RHOD"/>
    <property type="match status" value="1"/>
</dbReference>
<dbReference type="Gene3D" id="3.40.250.10">
    <property type="entry name" value="Rhodanese-like domain"/>
    <property type="match status" value="1"/>
</dbReference>
<sequence length="99" mass="10902">MRTITTSELEAVMQDKSTVLLDVRTAQEYTGGHIKGARLFPLDRIHTYEGKKGSTIYLICHSGTRSKRAAKLLSQKGYDAISVKGGMMSWQGKIIGGKK</sequence>
<dbReference type="AlphaFoldDB" id="A0AAE6UYL4"/>
<keyword evidence="3" id="KW-1185">Reference proteome</keyword>
<proteinExistence type="predicted"/>
<evidence type="ECO:0000259" key="1">
    <source>
        <dbReference type="PROSITE" id="PS50206"/>
    </source>
</evidence>
<feature type="domain" description="Rhodanese" evidence="1">
    <location>
        <begin position="14"/>
        <end position="99"/>
    </location>
</feature>
<protein>
    <submittedName>
        <fullName evidence="2">Rhodanese-like domain-containing protein</fullName>
    </submittedName>
</protein>
<dbReference type="PANTHER" id="PTHR43031">
    <property type="entry name" value="FAD-DEPENDENT OXIDOREDUCTASE"/>
    <property type="match status" value="1"/>
</dbReference>
<organism evidence="2 3">
    <name type="scientific">Streptococcus ruminicola</name>
    <dbReference type="NCBI Taxonomy" id="2686210"/>
    <lineage>
        <taxon>Bacteria</taxon>
        <taxon>Bacillati</taxon>
        <taxon>Bacillota</taxon>
        <taxon>Bacilli</taxon>
        <taxon>Lactobacillales</taxon>
        <taxon>Streptococcaceae</taxon>
        <taxon>Streptococcus</taxon>
    </lineage>
</organism>
<dbReference type="EMBL" id="CP046875">
    <property type="protein sequence ID" value="QGZ27165.1"/>
    <property type="molecule type" value="Genomic_DNA"/>
</dbReference>
<dbReference type="Pfam" id="PF00581">
    <property type="entry name" value="Rhodanese"/>
    <property type="match status" value="1"/>
</dbReference>